<evidence type="ECO:0000313" key="2">
    <source>
        <dbReference type="EMBL" id="WFU60736.1"/>
    </source>
</evidence>
<protein>
    <submittedName>
        <fullName evidence="2">DUF2735 domain-containing protein</fullName>
    </submittedName>
</protein>
<dbReference type="RefSeq" id="WP_050386610.1">
    <property type="nucleotide sequence ID" value="NZ_CP121646.1"/>
</dbReference>
<keyword evidence="4" id="KW-1185">Reference proteome</keyword>
<proteinExistence type="predicted"/>
<gene>
    <name evidence="2" type="ORF">QA636_24655</name>
    <name evidence="1" type="ORF">SAMN05216337_102867</name>
</gene>
<dbReference type="Pfam" id="PF10931">
    <property type="entry name" value="DUF2735"/>
    <property type="match status" value="1"/>
</dbReference>
<evidence type="ECO:0000313" key="3">
    <source>
        <dbReference type="Proteomes" id="UP000199245"/>
    </source>
</evidence>
<reference evidence="1 3" key="1">
    <citation type="submission" date="2016-10" db="EMBL/GenBank/DDBJ databases">
        <authorList>
            <person name="de Groot N.N."/>
        </authorList>
    </citation>
    <scope>NUCLEOTIDE SEQUENCE [LARGE SCALE GENOMIC DNA]</scope>
    <source>
        <strain evidence="1 3">R5</strain>
    </source>
</reference>
<dbReference type="Proteomes" id="UP000199245">
    <property type="component" value="Unassembled WGS sequence"/>
</dbReference>
<dbReference type="AlphaFoldDB" id="A0A1R1QGN6"/>
<accession>A0A1G7DP17</accession>
<organism evidence="1 3">
    <name type="scientific">Bradyrhizobium brasilense</name>
    <dbReference type="NCBI Taxonomy" id="1419277"/>
    <lineage>
        <taxon>Bacteria</taxon>
        <taxon>Pseudomonadati</taxon>
        <taxon>Pseudomonadota</taxon>
        <taxon>Alphaproteobacteria</taxon>
        <taxon>Hyphomicrobiales</taxon>
        <taxon>Nitrobacteraceae</taxon>
        <taxon>Bradyrhizobium</taxon>
    </lineage>
</organism>
<accession>A0A1R1QGN6</accession>
<reference evidence="2 4" key="2">
    <citation type="submission" date="2023-04" db="EMBL/GenBank/DDBJ databases">
        <title>Australian commercial rhizobial inoculants.</title>
        <authorList>
            <person name="Kohlmeier M.G."/>
            <person name="O'Hara G.W."/>
            <person name="Colombi E."/>
            <person name="Ramsay J.P."/>
            <person name="Terpolilli J."/>
        </authorList>
    </citation>
    <scope>NUCLEOTIDE SEQUENCE [LARGE SCALE GENOMIC DNA]</scope>
    <source>
        <strain evidence="2 4">CB627</strain>
    </source>
</reference>
<dbReference type="Proteomes" id="UP001221546">
    <property type="component" value="Chromosome"/>
</dbReference>
<evidence type="ECO:0000313" key="4">
    <source>
        <dbReference type="Proteomes" id="UP001221546"/>
    </source>
</evidence>
<name>A0A1R1QGN6_9BRAD</name>
<dbReference type="EMBL" id="FMZW01000028">
    <property type="protein sequence ID" value="SDE53293.1"/>
    <property type="molecule type" value="Genomic_DNA"/>
</dbReference>
<dbReference type="EMBL" id="CP121646">
    <property type="protein sequence ID" value="WFU60736.1"/>
    <property type="molecule type" value="Genomic_DNA"/>
</dbReference>
<evidence type="ECO:0000313" key="1">
    <source>
        <dbReference type="EMBL" id="SDE53293.1"/>
    </source>
</evidence>
<sequence>MITTGQNQGPIQGSATIYQFPAGGRAALGGRRYGEARTALELAAEVETSACSESWYHQAAIDDAKPGRDH</sequence>
<dbReference type="InterPro" id="IPR021232">
    <property type="entry name" value="DUF2735"/>
</dbReference>